<accession>A0A9E7KEN5</accession>
<keyword evidence="2" id="KW-0472">Membrane</keyword>
<organism evidence="3 4">
    <name type="scientific">Musa troglodytarum</name>
    <name type="common">fe'i banana</name>
    <dbReference type="NCBI Taxonomy" id="320322"/>
    <lineage>
        <taxon>Eukaryota</taxon>
        <taxon>Viridiplantae</taxon>
        <taxon>Streptophyta</taxon>
        <taxon>Embryophyta</taxon>
        <taxon>Tracheophyta</taxon>
        <taxon>Spermatophyta</taxon>
        <taxon>Magnoliopsida</taxon>
        <taxon>Liliopsida</taxon>
        <taxon>Zingiberales</taxon>
        <taxon>Musaceae</taxon>
        <taxon>Musa</taxon>
    </lineage>
</organism>
<reference evidence="3" key="1">
    <citation type="submission" date="2022-05" db="EMBL/GenBank/DDBJ databases">
        <title>The Musa troglodytarum L. genome provides insights into the mechanism of non-climacteric behaviour and enrichment of carotenoids.</title>
        <authorList>
            <person name="Wang J."/>
        </authorList>
    </citation>
    <scope>NUCLEOTIDE SEQUENCE</scope>
    <source>
        <tissue evidence="3">Leaf</tissue>
    </source>
</reference>
<dbReference type="AlphaFoldDB" id="A0A9E7KEN5"/>
<evidence type="ECO:0000313" key="3">
    <source>
        <dbReference type="EMBL" id="URE17648.1"/>
    </source>
</evidence>
<feature type="transmembrane region" description="Helical" evidence="2">
    <location>
        <begin position="38"/>
        <end position="57"/>
    </location>
</feature>
<proteinExistence type="predicted"/>
<dbReference type="Proteomes" id="UP001055439">
    <property type="component" value="Chromosome 7"/>
</dbReference>
<keyword evidence="2" id="KW-0812">Transmembrane</keyword>
<feature type="compositionally biased region" description="Polar residues" evidence="1">
    <location>
        <begin position="139"/>
        <end position="149"/>
    </location>
</feature>
<gene>
    <name evidence="3" type="ORF">MUK42_06819</name>
</gene>
<feature type="region of interest" description="Disordered" evidence="1">
    <location>
        <begin position="137"/>
        <end position="170"/>
    </location>
</feature>
<keyword evidence="2" id="KW-1133">Transmembrane helix</keyword>
<name>A0A9E7KEN5_9LILI</name>
<dbReference type="EMBL" id="CP097509">
    <property type="protein sequence ID" value="URE17648.1"/>
    <property type="molecule type" value="Genomic_DNA"/>
</dbReference>
<evidence type="ECO:0000313" key="4">
    <source>
        <dbReference type="Proteomes" id="UP001055439"/>
    </source>
</evidence>
<protein>
    <submittedName>
        <fullName evidence="3">Uncharacterized protein</fullName>
    </submittedName>
</protein>
<keyword evidence="4" id="KW-1185">Reference proteome</keyword>
<evidence type="ECO:0000256" key="2">
    <source>
        <dbReference type="SAM" id="Phobius"/>
    </source>
</evidence>
<sequence length="170" mass="18405">MHKETLLSIYPAYTRHILPKPTSPLSEKKHPEIAKMKPLLCICVLLIALISTGGALLSEGRHPTAKKYEFKGCKHCAPQGGGDSTETISGAVLSAEAHPMAKKYKLRGCKRCARRVGDDVRSAVSMKIEVNDGRELVATTENVRPSTPGRSPGVGHRLNGVDSEAQQRNP</sequence>
<evidence type="ECO:0000256" key="1">
    <source>
        <dbReference type="SAM" id="MobiDB-lite"/>
    </source>
</evidence>